<feature type="chain" id="PRO_5038635852" evidence="2">
    <location>
        <begin position="22"/>
        <end position="394"/>
    </location>
</feature>
<comment type="caution">
    <text evidence="3">The sequence shown here is derived from an EMBL/GenBank/DDBJ whole genome shotgun (WGS) entry which is preliminary data.</text>
</comment>
<accession>A0A6P0HK34</accession>
<proteinExistence type="predicted"/>
<dbReference type="PROSITE" id="PS51257">
    <property type="entry name" value="PROKAR_LIPOPROTEIN"/>
    <property type="match status" value="1"/>
</dbReference>
<evidence type="ECO:0000256" key="2">
    <source>
        <dbReference type="SAM" id="SignalP"/>
    </source>
</evidence>
<name>A0A6P0HK34_9ACTN</name>
<keyword evidence="2" id="KW-0732">Signal</keyword>
<dbReference type="AlphaFoldDB" id="A0A6P0HK34"/>
<gene>
    <name evidence="3" type="ORF">G3T38_06915</name>
</gene>
<evidence type="ECO:0000313" key="4">
    <source>
        <dbReference type="Proteomes" id="UP000468687"/>
    </source>
</evidence>
<feature type="signal peptide" evidence="2">
    <location>
        <begin position="1"/>
        <end position="21"/>
    </location>
</feature>
<evidence type="ECO:0000313" key="3">
    <source>
        <dbReference type="EMBL" id="NEN78005.1"/>
    </source>
</evidence>
<feature type="compositionally biased region" description="Basic and acidic residues" evidence="1">
    <location>
        <begin position="215"/>
        <end position="228"/>
    </location>
</feature>
<feature type="region of interest" description="Disordered" evidence="1">
    <location>
        <begin position="152"/>
        <end position="228"/>
    </location>
</feature>
<organism evidence="3 4">
    <name type="scientific">Nocardioides zeae</name>
    <dbReference type="NCBI Taxonomy" id="1457234"/>
    <lineage>
        <taxon>Bacteria</taxon>
        <taxon>Bacillati</taxon>
        <taxon>Actinomycetota</taxon>
        <taxon>Actinomycetes</taxon>
        <taxon>Propionibacteriales</taxon>
        <taxon>Nocardioidaceae</taxon>
        <taxon>Nocardioides</taxon>
    </lineage>
</organism>
<dbReference type="RefSeq" id="WP_163771383.1">
    <property type="nucleotide sequence ID" value="NZ_JAAGXA010000004.1"/>
</dbReference>
<keyword evidence="4" id="KW-1185">Reference proteome</keyword>
<dbReference type="Proteomes" id="UP000468687">
    <property type="component" value="Unassembled WGS sequence"/>
</dbReference>
<reference evidence="3 4" key="1">
    <citation type="journal article" date="2014" name="Int. J. Syst. Evol. Microbiol.">
        <title>Nocardioides zeae sp. nov., isolated from the stem of Zea mays.</title>
        <authorList>
            <person name="Glaeser S.P."/>
            <person name="McInroy J.A."/>
            <person name="Busse H.J."/>
            <person name="Kampfer P."/>
        </authorList>
    </citation>
    <scope>NUCLEOTIDE SEQUENCE [LARGE SCALE GENOMIC DNA]</scope>
    <source>
        <strain evidence="3 4">JCM 30728</strain>
    </source>
</reference>
<dbReference type="EMBL" id="JAAGXA010000004">
    <property type="protein sequence ID" value="NEN78005.1"/>
    <property type="molecule type" value="Genomic_DNA"/>
</dbReference>
<evidence type="ECO:0000256" key="1">
    <source>
        <dbReference type="SAM" id="MobiDB-lite"/>
    </source>
</evidence>
<sequence length="394" mass="39617">MRPRTGAAAAGGLLLLTGALAGCSWGSGATYPDATDLDRAVAVWQDPWVAPTIVGTAAPTSGPDAAERLVGTRLTSWGTPDLTTALAAEVAGGLAAGWTLHAVDCTAGTAYLVAGLVDGEPSELDTVRSALVQAREDGAGTTVTVEVLVPHHRDGSWPAPPRAVAPADTCLGGDTTGATESSAPATGVPPAGPFVDPPGEDSGILDGDEAEGDPDVERPEWPRTEASDATRALVADVAADGWVAGLDAPLELPRSSDRDWERDAPQVTAVLPEVTGATAAERLRSVLAEVATAGDGWEPTYVTCDPSDPAAPAAASLRRTSAAGTATLTLTALGATPDVRADVVLPVDGWEAGEAYVAGLADLPAVDPAACGGTGPVREGTPAVLPMRLWPATS</sequence>
<protein>
    <submittedName>
        <fullName evidence="3">Uncharacterized protein</fullName>
    </submittedName>
</protein>